<proteinExistence type="predicted"/>
<dbReference type="GO" id="GO:0005543">
    <property type="term" value="F:phospholipid binding"/>
    <property type="evidence" value="ECO:0007669"/>
    <property type="project" value="TreeGrafter"/>
</dbReference>
<dbReference type="GO" id="GO:0030162">
    <property type="term" value="P:regulation of proteolysis"/>
    <property type="evidence" value="ECO:0007669"/>
    <property type="project" value="TreeGrafter"/>
</dbReference>
<sequence length="240" mass="24899">MHFSSSVFIAALVGIAQAQTPEGFKPSVNTKLDVMFNSTAVKTPGELLSKQTTSTQPRIAISRNAVNSTETFVFVMLDLDVPPAQGNTTRRVLLHAMNTGFKASQQRMANGTVLLTSSETGPAAYLPPGPPATDTKAHRYVELLFAQPANLQVQASDFANTQARIGFDIVSFGQKNGLGAPLAANFFTVDGRAGASASGTATASGGIARNTLQPFEGAAGHMDMSFGLAGLLGGLAIVAV</sequence>
<dbReference type="PANTHER" id="PTHR11362">
    <property type="entry name" value="PHOSPHATIDYLETHANOLAMINE-BINDING PROTEIN"/>
    <property type="match status" value="1"/>
</dbReference>
<dbReference type="CDD" id="cd00866">
    <property type="entry name" value="PEBP_euk"/>
    <property type="match status" value="1"/>
</dbReference>
<dbReference type="InterPro" id="IPR036610">
    <property type="entry name" value="PEBP-like_sf"/>
</dbReference>
<dbReference type="InterPro" id="IPR035810">
    <property type="entry name" value="PEBP_euk"/>
</dbReference>
<dbReference type="InterPro" id="IPR008914">
    <property type="entry name" value="PEBP"/>
</dbReference>
<name>A0A6G1J483_9PLEO</name>
<accession>A0A6G1J483</accession>
<keyword evidence="3" id="KW-1185">Reference proteome</keyword>
<dbReference type="AlphaFoldDB" id="A0A6G1J483"/>
<dbReference type="PANTHER" id="PTHR11362:SF141">
    <property type="entry name" value="PHOSPHATIDYLETHANOLAMINE-BINDING PROTEIN"/>
    <property type="match status" value="1"/>
</dbReference>
<dbReference type="EMBL" id="MU005579">
    <property type="protein sequence ID" value="KAF2685326.1"/>
    <property type="molecule type" value="Genomic_DNA"/>
</dbReference>
<evidence type="ECO:0000256" key="1">
    <source>
        <dbReference type="SAM" id="SignalP"/>
    </source>
</evidence>
<reference evidence="2" key="1">
    <citation type="journal article" date="2020" name="Stud. Mycol.">
        <title>101 Dothideomycetes genomes: a test case for predicting lifestyles and emergence of pathogens.</title>
        <authorList>
            <person name="Haridas S."/>
            <person name="Albert R."/>
            <person name="Binder M."/>
            <person name="Bloem J."/>
            <person name="Labutti K."/>
            <person name="Salamov A."/>
            <person name="Andreopoulos B."/>
            <person name="Baker S."/>
            <person name="Barry K."/>
            <person name="Bills G."/>
            <person name="Bluhm B."/>
            <person name="Cannon C."/>
            <person name="Castanera R."/>
            <person name="Culley D."/>
            <person name="Daum C."/>
            <person name="Ezra D."/>
            <person name="Gonzalez J."/>
            <person name="Henrissat B."/>
            <person name="Kuo A."/>
            <person name="Liang C."/>
            <person name="Lipzen A."/>
            <person name="Lutzoni F."/>
            <person name="Magnuson J."/>
            <person name="Mondo S."/>
            <person name="Nolan M."/>
            <person name="Ohm R."/>
            <person name="Pangilinan J."/>
            <person name="Park H.-J."/>
            <person name="Ramirez L."/>
            <person name="Alfaro M."/>
            <person name="Sun H."/>
            <person name="Tritt A."/>
            <person name="Yoshinaga Y."/>
            <person name="Zwiers L.-H."/>
            <person name="Turgeon B."/>
            <person name="Goodwin S."/>
            <person name="Spatafora J."/>
            <person name="Crous P."/>
            <person name="Grigoriev I."/>
        </authorList>
    </citation>
    <scope>NUCLEOTIDE SEQUENCE</scope>
    <source>
        <strain evidence="2">CBS 122367</strain>
    </source>
</reference>
<feature type="signal peptide" evidence="1">
    <location>
        <begin position="1"/>
        <end position="18"/>
    </location>
</feature>
<dbReference type="GO" id="GO:0046578">
    <property type="term" value="P:regulation of Ras protein signal transduction"/>
    <property type="evidence" value="ECO:0007669"/>
    <property type="project" value="TreeGrafter"/>
</dbReference>
<evidence type="ECO:0000313" key="2">
    <source>
        <dbReference type="EMBL" id="KAF2685326.1"/>
    </source>
</evidence>
<organism evidence="2 3">
    <name type="scientific">Lentithecium fluviatile CBS 122367</name>
    <dbReference type="NCBI Taxonomy" id="1168545"/>
    <lineage>
        <taxon>Eukaryota</taxon>
        <taxon>Fungi</taxon>
        <taxon>Dikarya</taxon>
        <taxon>Ascomycota</taxon>
        <taxon>Pezizomycotina</taxon>
        <taxon>Dothideomycetes</taxon>
        <taxon>Pleosporomycetidae</taxon>
        <taxon>Pleosporales</taxon>
        <taxon>Massarineae</taxon>
        <taxon>Lentitheciaceae</taxon>
        <taxon>Lentithecium</taxon>
    </lineage>
</organism>
<dbReference type="OrthoDB" id="2506647at2759"/>
<dbReference type="Gene3D" id="3.90.280.10">
    <property type="entry name" value="PEBP-like"/>
    <property type="match status" value="1"/>
</dbReference>
<dbReference type="Proteomes" id="UP000799291">
    <property type="component" value="Unassembled WGS sequence"/>
</dbReference>
<evidence type="ECO:0000313" key="3">
    <source>
        <dbReference type="Proteomes" id="UP000799291"/>
    </source>
</evidence>
<gene>
    <name evidence="2" type="ORF">K458DRAFT_300552</name>
</gene>
<protein>
    <submittedName>
        <fullName evidence="2">PEBP-like protein</fullName>
    </submittedName>
</protein>
<dbReference type="Pfam" id="PF01161">
    <property type="entry name" value="PBP"/>
    <property type="match status" value="1"/>
</dbReference>
<feature type="chain" id="PRO_5026164824" evidence="1">
    <location>
        <begin position="19"/>
        <end position="240"/>
    </location>
</feature>
<dbReference type="SUPFAM" id="SSF49777">
    <property type="entry name" value="PEBP-like"/>
    <property type="match status" value="1"/>
</dbReference>
<dbReference type="GO" id="GO:0030414">
    <property type="term" value="F:peptidase inhibitor activity"/>
    <property type="evidence" value="ECO:0007669"/>
    <property type="project" value="TreeGrafter"/>
</dbReference>
<keyword evidence="1" id="KW-0732">Signal</keyword>